<dbReference type="InterPro" id="IPR029060">
    <property type="entry name" value="PIN-like_dom_sf"/>
</dbReference>
<dbReference type="InterPro" id="IPR002716">
    <property type="entry name" value="PIN_dom"/>
</dbReference>
<feature type="domain" description="PIN" evidence="1">
    <location>
        <begin position="11"/>
        <end position="110"/>
    </location>
</feature>
<protein>
    <submittedName>
        <fullName evidence="2">PIN domain-containing protein</fullName>
    </submittedName>
</protein>
<dbReference type="Proteomes" id="UP001500227">
    <property type="component" value="Unassembled WGS sequence"/>
</dbReference>
<sequence length="198" mass="22822">MGAVSPLHGMVVLDTCILISNVLRYLCFALAEQGLYQPIWSAKIRDEWLRNASRLWSVPVEQLALDWDEWEHQYPLADQGIVKAWELGLQYSDPKDWHVIAAARAAQARFKTRYVHVLTRNSKDFNRSELRRLALSRWEPDGFLCVLWDEGGADWSKLLEAMPAAVTAPDKPLLSVTALLKRERLFNLAKRYESRENT</sequence>
<dbReference type="RefSeq" id="WP_345369564.1">
    <property type="nucleotide sequence ID" value="NZ_BAABKD010000002.1"/>
</dbReference>
<gene>
    <name evidence="2" type="ORF">GCM10023337_06540</name>
</gene>
<evidence type="ECO:0000259" key="1">
    <source>
        <dbReference type="Pfam" id="PF13470"/>
    </source>
</evidence>
<keyword evidence="3" id="KW-1185">Reference proteome</keyword>
<evidence type="ECO:0000313" key="3">
    <source>
        <dbReference type="Proteomes" id="UP001500227"/>
    </source>
</evidence>
<proteinExistence type="predicted"/>
<comment type="caution">
    <text evidence="2">The sequence shown here is derived from an EMBL/GenBank/DDBJ whole genome shotgun (WGS) entry which is preliminary data.</text>
</comment>
<evidence type="ECO:0000313" key="2">
    <source>
        <dbReference type="EMBL" id="GAA5086675.1"/>
    </source>
</evidence>
<dbReference type="EMBL" id="BAABKD010000002">
    <property type="protein sequence ID" value="GAA5086675.1"/>
    <property type="molecule type" value="Genomic_DNA"/>
</dbReference>
<name>A0ABP9LXD2_9BURK</name>
<accession>A0ABP9LXD2</accession>
<organism evidence="2 3">
    <name type="scientific">Paenalcaligenes hermetiae</name>
    <dbReference type="NCBI Taxonomy" id="1157987"/>
    <lineage>
        <taxon>Bacteria</taxon>
        <taxon>Pseudomonadati</taxon>
        <taxon>Pseudomonadota</taxon>
        <taxon>Betaproteobacteria</taxon>
        <taxon>Burkholderiales</taxon>
        <taxon>Alcaligenaceae</taxon>
        <taxon>Paenalcaligenes</taxon>
    </lineage>
</organism>
<dbReference type="SUPFAM" id="SSF88723">
    <property type="entry name" value="PIN domain-like"/>
    <property type="match status" value="1"/>
</dbReference>
<dbReference type="Pfam" id="PF13470">
    <property type="entry name" value="PIN_3"/>
    <property type="match status" value="1"/>
</dbReference>
<reference evidence="3" key="1">
    <citation type="journal article" date="2019" name="Int. J. Syst. Evol. Microbiol.">
        <title>The Global Catalogue of Microorganisms (GCM) 10K type strain sequencing project: providing services to taxonomists for standard genome sequencing and annotation.</title>
        <authorList>
            <consortium name="The Broad Institute Genomics Platform"/>
            <consortium name="The Broad Institute Genome Sequencing Center for Infectious Disease"/>
            <person name="Wu L."/>
            <person name="Ma J."/>
        </authorList>
    </citation>
    <scope>NUCLEOTIDE SEQUENCE [LARGE SCALE GENOMIC DNA]</scope>
    <source>
        <strain evidence="3">JCM 18423</strain>
    </source>
</reference>